<feature type="signal peptide" evidence="1">
    <location>
        <begin position="1"/>
        <end position="21"/>
    </location>
</feature>
<dbReference type="AlphaFoldDB" id="A0A2N0YWF1"/>
<evidence type="ECO:0000313" key="3">
    <source>
        <dbReference type="EMBL" id="PKG21584.1"/>
    </source>
</evidence>
<organism evidence="3 4">
    <name type="scientific">Niallia nealsonii</name>
    <dbReference type="NCBI Taxonomy" id="115979"/>
    <lineage>
        <taxon>Bacteria</taxon>
        <taxon>Bacillati</taxon>
        <taxon>Bacillota</taxon>
        <taxon>Bacilli</taxon>
        <taxon>Bacillales</taxon>
        <taxon>Bacillaceae</taxon>
        <taxon>Niallia</taxon>
    </lineage>
</organism>
<dbReference type="PROSITE" id="PS51781">
    <property type="entry name" value="SH3B"/>
    <property type="match status" value="1"/>
</dbReference>
<name>A0A2N0YWF1_9BACI</name>
<dbReference type="Pfam" id="PF08239">
    <property type="entry name" value="SH3_3"/>
    <property type="match status" value="1"/>
</dbReference>
<comment type="caution">
    <text evidence="3">The sequence shown here is derived from an EMBL/GenBank/DDBJ whole genome shotgun (WGS) entry which is preliminary data.</text>
</comment>
<dbReference type="EMBL" id="PISE01000071">
    <property type="protein sequence ID" value="PKG21584.1"/>
    <property type="molecule type" value="Genomic_DNA"/>
</dbReference>
<evidence type="ECO:0000313" key="4">
    <source>
        <dbReference type="Proteomes" id="UP000233375"/>
    </source>
</evidence>
<gene>
    <name evidence="3" type="ORF">CWS01_21625</name>
</gene>
<keyword evidence="1" id="KW-0732">Signal</keyword>
<keyword evidence="4" id="KW-1185">Reference proteome</keyword>
<dbReference type="PANTHER" id="PTHR30032:SF4">
    <property type="entry name" value="AMIDASE ENHANCER"/>
    <property type="match status" value="1"/>
</dbReference>
<dbReference type="PANTHER" id="PTHR30032">
    <property type="entry name" value="N-ACETYLMURAMOYL-L-ALANINE AMIDASE-RELATED"/>
    <property type="match status" value="1"/>
</dbReference>
<dbReference type="Pfam" id="PF13860">
    <property type="entry name" value="FlgD_ig"/>
    <property type="match status" value="1"/>
</dbReference>
<evidence type="ECO:0000256" key="1">
    <source>
        <dbReference type="SAM" id="SignalP"/>
    </source>
</evidence>
<dbReference type="InterPro" id="IPR025965">
    <property type="entry name" value="FlgD/Vpr_Ig-like"/>
</dbReference>
<sequence length="885" mass="97468">MLKKILSLSISLMLLISLLQAYEYIAYASEEEPQVHVKLKNYLGNKTQISIKPAGTYKIGDKETTLNSNKAYTLELEDLKLNLYLDGKLIYSSSSFTLSSSSSDSYLTINNREYKGSFQFMIEAVSGKNYIRPINTVGMEDYVKGVVPNEMYASWNIEALKAQAVAARTYSWNFDNKTIDDTTNYQVYGGYMIGDYYNNSNKAVADTTGQVLKYNNRLIDAVFSASNGGIVESAKSAWGNEYAYLQSYIDPYDTNYSWNFDIQTTQIDMKDKDLAEPDTWWNKVSEKDSTVSANIKKWLKDNGYEDKDLKIVSIPTLSLNNPSATKRVAAGSLTVQFYVKDLMNDGELALQTIKKTNVNYTQMRAMLGSSIVKTSVIIESSSSSVAHSIAGRGYGHGVGLSQYGSNNRAIAGQNYKTILEFYYPGTDLITEYTKTDISGPFVKDAAASFSSSNDTVNVSFTLTKTANIIVRIKDSANKIITTLLNNESIDVGSHSYTADVSDWSNGNYTAEIIAIDSNNNQTTMEAVAQVAKVSAPSISSIKTSYDVSTNKMAASFIVNQATKTTVNIKDSNNKVIKTLASSQSIAAGTASYSWDTSNVNNGTYTLEIVSANSAGKETTSAQKFILTKASIATSAIKDVKTSYDAKNNKVQVSFHVNQTTKTTVQIKDSKNKVVKILATNQSKAAGTITYYWDVSKVNNGTYTVYISLTNSNNQKKTTTQKYTFKKAAPPTIKDIKTSYNTSNNQIKVNFHVNQTTTTTVKIKNSKNKIVKTLVSNKSLKAGAYSYTWSVGNTSDGNYTVSIESVNSNKLKKTATKKFNLYKVKTGTVKASSLNVRQKPTASSKKVGTVPNNKKITLYAKNGSWYQIKYGKVNGYVSTKYVKNVK</sequence>
<dbReference type="InterPro" id="IPR051922">
    <property type="entry name" value="Bact_Sporulation_Assoc"/>
</dbReference>
<dbReference type="InterPro" id="IPR013693">
    <property type="entry name" value="SpoIID/LytB_N"/>
</dbReference>
<dbReference type="Gene3D" id="2.60.40.4070">
    <property type="match status" value="3"/>
</dbReference>
<dbReference type="InterPro" id="IPR003646">
    <property type="entry name" value="SH3-like_bac-type"/>
</dbReference>
<protein>
    <recommendedName>
        <fullName evidence="2">SH3b domain-containing protein</fullName>
    </recommendedName>
</protein>
<dbReference type="GO" id="GO:0030435">
    <property type="term" value="P:sporulation resulting in formation of a cellular spore"/>
    <property type="evidence" value="ECO:0007669"/>
    <property type="project" value="InterPro"/>
</dbReference>
<feature type="domain" description="SH3b" evidence="2">
    <location>
        <begin position="823"/>
        <end position="885"/>
    </location>
</feature>
<feature type="chain" id="PRO_5039122368" description="SH3b domain-containing protein" evidence="1">
    <location>
        <begin position="22"/>
        <end position="885"/>
    </location>
</feature>
<dbReference type="OrthoDB" id="9794671at2"/>
<dbReference type="SMART" id="SM00287">
    <property type="entry name" value="SH3b"/>
    <property type="match status" value="1"/>
</dbReference>
<reference evidence="3 4" key="1">
    <citation type="journal article" date="2003" name="Int. J. Syst. Evol. Microbiol.">
        <title>Bacillus nealsonii sp. nov., isolated from a spacecraft-assembly facility, whose spores are gamma-radiation resistant.</title>
        <authorList>
            <person name="Venkateswaran K."/>
            <person name="Kempf M."/>
            <person name="Chen F."/>
            <person name="Satomi M."/>
            <person name="Nicholson W."/>
            <person name="Kern R."/>
        </authorList>
    </citation>
    <scope>NUCLEOTIDE SEQUENCE [LARGE SCALE GENOMIC DNA]</scope>
    <source>
        <strain evidence="3 4">FO-92</strain>
    </source>
</reference>
<dbReference type="Pfam" id="PF08486">
    <property type="entry name" value="SpoIID"/>
    <property type="match status" value="1"/>
</dbReference>
<dbReference type="GO" id="GO:0030288">
    <property type="term" value="C:outer membrane-bounded periplasmic space"/>
    <property type="evidence" value="ECO:0007669"/>
    <property type="project" value="TreeGrafter"/>
</dbReference>
<dbReference type="Proteomes" id="UP000233375">
    <property type="component" value="Unassembled WGS sequence"/>
</dbReference>
<dbReference type="RefSeq" id="WP_101179586.1">
    <property type="nucleotide sequence ID" value="NZ_PISE01000071.1"/>
</dbReference>
<evidence type="ECO:0000259" key="2">
    <source>
        <dbReference type="PROSITE" id="PS51781"/>
    </source>
</evidence>
<accession>A0A2N0YWF1</accession>
<dbReference type="Gene3D" id="2.30.30.40">
    <property type="entry name" value="SH3 Domains"/>
    <property type="match status" value="1"/>
</dbReference>
<dbReference type="InterPro" id="IPR013486">
    <property type="entry name" value="SpoIID/LytB"/>
</dbReference>
<proteinExistence type="predicted"/>
<dbReference type="NCBIfam" id="TIGR02669">
    <property type="entry name" value="SpoIID_LytB"/>
    <property type="match status" value="1"/>
</dbReference>